<dbReference type="GeneID" id="1245545"/>
<dbReference type="STRING" id="83560.NC80_00105"/>
<keyword evidence="1" id="KW-0547">Nucleotide-binding</keyword>
<dbReference type="GO" id="GO:0006302">
    <property type="term" value="P:double-strand break repair"/>
    <property type="evidence" value="ECO:0007669"/>
    <property type="project" value="InterPro"/>
</dbReference>
<dbReference type="GO" id="GO:0008854">
    <property type="term" value="F:exodeoxyribonuclease V activity"/>
    <property type="evidence" value="ECO:0007669"/>
    <property type="project" value="InterPro"/>
</dbReference>
<accession>A0A069ZVE2</accession>
<dbReference type="InterPro" id="IPR006344">
    <property type="entry name" value="RecD"/>
</dbReference>
<dbReference type="Pfam" id="PF13538">
    <property type="entry name" value="UvrD_C_2"/>
    <property type="match status" value="1"/>
</dbReference>
<dbReference type="GO" id="GO:0009338">
    <property type="term" value="C:exodeoxyribonuclease V complex"/>
    <property type="evidence" value="ECO:0007669"/>
    <property type="project" value="InterPro"/>
</dbReference>
<dbReference type="GO" id="GO:0006310">
    <property type="term" value="P:DNA recombination"/>
    <property type="evidence" value="ECO:0007669"/>
    <property type="project" value="InterPro"/>
</dbReference>
<dbReference type="GO" id="GO:0005524">
    <property type="term" value="F:ATP binding"/>
    <property type="evidence" value="ECO:0007669"/>
    <property type="project" value="UniProtKB-KW"/>
</dbReference>
<dbReference type="NCBIfam" id="TIGR01447">
    <property type="entry name" value="recD"/>
    <property type="match status" value="1"/>
</dbReference>
<dbReference type="OMA" id="TSHIRQI"/>
<dbReference type="PATRIC" id="fig|83560.10.peg.22"/>
<organism evidence="4 5">
    <name type="scientific">Chlamydia muridarum</name>
    <dbReference type="NCBI Taxonomy" id="83560"/>
    <lineage>
        <taxon>Bacteria</taxon>
        <taxon>Pseudomonadati</taxon>
        <taxon>Chlamydiota</taxon>
        <taxon>Chlamydiia</taxon>
        <taxon>Chlamydiales</taxon>
        <taxon>Chlamydiaceae</taxon>
        <taxon>Chlamydia/Chlamydophila group</taxon>
        <taxon>Chlamydia</taxon>
    </lineage>
</organism>
<dbReference type="Gene3D" id="3.40.50.300">
    <property type="entry name" value="P-loop containing nucleotide triphosphate hydrolases"/>
    <property type="match status" value="2"/>
</dbReference>
<dbReference type="InterPro" id="IPR027785">
    <property type="entry name" value="UvrD-like_helicase_C"/>
</dbReference>
<reference evidence="4 5" key="1">
    <citation type="submission" date="2014-02" db="EMBL/GenBank/DDBJ databases">
        <authorList>
            <person name="Chen C."/>
            <person name="Conrad T.A."/>
            <person name="Zhou Z."/>
            <person name="Lai Z."/>
            <person name="Zhong G."/>
        </authorList>
    </citation>
    <scope>NUCLEOTIDE SEQUENCE [LARGE SCALE GENOMIC DNA]</scope>
    <source>
        <strain evidence="4 5">Nigg3-28</strain>
    </source>
</reference>
<dbReference type="Pfam" id="PF13604">
    <property type="entry name" value="AAA_30"/>
    <property type="match status" value="1"/>
</dbReference>
<evidence type="ECO:0000256" key="1">
    <source>
        <dbReference type="ARBA" id="ARBA00022741"/>
    </source>
</evidence>
<keyword evidence="2" id="KW-0067">ATP-binding</keyword>
<dbReference type="CDD" id="cd18809">
    <property type="entry name" value="SF1_C_RecD"/>
    <property type="match status" value="1"/>
</dbReference>
<sequence>MNETLHVQNILQSLLAQHILLPFDLVFAQKHLAQTSSSNREAEAFLVVASALLRCGYPYFTIHKATISPTLPGISNRLLFQWFQALPSDVKATLFEVCDDKIYLRSLFLLREKVFQKLHTLAEAVPRTSLIFENVSQLSEEQNAVLGNVLNSCFSLVCGGPGTGKTFLAVQMIRLILSQIPSAQIVVASPTGKAAAHLHSVLSSQEIIGASVEVVTIHKFLKDVNNGRSPVDLLLIDEGSMVTMNLLHGLIKTIRGEIREGKLFADRMVIFGDVNQLPPIGIGVGNPFHELVSEFTQQAFFLSTSHRAKHKELQELAKSVLHKQPIPFQPLPSRKEAIRRLSDAFVQTAKAGISLCALTPMRQGPWGFLQLNRLLFNEMQEKHPQAPVPIIVTERYETWGLTNGDTGILDPLTQQLHFMNGEILRKEDFPYYSYNYVMSVHKSQGSEYDRVIVILPKGSEVFDSAILYTAITRTKQCVEIWADKETLDMVISKKGRY</sequence>
<feature type="domain" description="UvrD-like helicase C-terminal" evidence="3">
    <location>
        <begin position="436"/>
        <end position="476"/>
    </location>
</feature>
<evidence type="ECO:0000256" key="2">
    <source>
        <dbReference type="ARBA" id="ARBA00022840"/>
    </source>
</evidence>
<proteinExistence type="predicted"/>
<dbReference type="KEGG" id="cmm:NC80_00105"/>
<dbReference type="AlphaFoldDB" id="A0A069ZVE2"/>
<dbReference type="InterPro" id="IPR050534">
    <property type="entry name" value="Coronavir_polyprotein_1ab"/>
</dbReference>
<dbReference type="RefSeq" id="WP_010229142.1">
    <property type="nucleotide sequence ID" value="NZ_CP007217.1"/>
</dbReference>
<dbReference type="GO" id="GO:0017116">
    <property type="term" value="F:single-stranded DNA helicase activity"/>
    <property type="evidence" value="ECO:0007669"/>
    <property type="project" value="TreeGrafter"/>
</dbReference>
<dbReference type="PANTHER" id="PTHR43788">
    <property type="entry name" value="DNA2/NAM7 HELICASE FAMILY MEMBER"/>
    <property type="match status" value="1"/>
</dbReference>
<dbReference type="CDD" id="cd17933">
    <property type="entry name" value="DEXSc_RecD-like"/>
    <property type="match status" value="1"/>
</dbReference>
<protein>
    <submittedName>
        <fullName evidence="4">Exodeoxyribonuclease V subunit alpha</fullName>
    </submittedName>
</protein>
<dbReference type="KEGG" id="cmg:NC81_00110"/>
<evidence type="ECO:0000259" key="3">
    <source>
        <dbReference type="Pfam" id="PF13538"/>
    </source>
</evidence>
<evidence type="ECO:0000313" key="5">
    <source>
        <dbReference type="Proteomes" id="UP000260363"/>
    </source>
</evidence>
<name>A0A069ZVE2_CHLMR</name>
<gene>
    <name evidence="4" type="ORF">BD36_00115</name>
</gene>
<dbReference type="PANTHER" id="PTHR43788:SF6">
    <property type="entry name" value="DNA HELICASE B"/>
    <property type="match status" value="1"/>
</dbReference>
<dbReference type="Proteomes" id="UP000260363">
    <property type="component" value="Chromosome"/>
</dbReference>
<dbReference type="EMBL" id="CP007217">
    <property type="protein sequence ID" value="AJR10127.1"/>
    <property type="molecule type" value="Genomic_DNA"/>
</dbReference>
<dbReference type="InterPro" id="IPR027417">
    <property type="entry name" value="P-loop_NTPase"/>
</dbReference>
<dbReference type="SUPFAM" id="SSF52540">
    <property type="entry name" value="P-loop containing nucleoside triphosphate hydrolases"/>
    <property type="match status" value="1"/>
</dbReference>
<dbReference type="KEGG" id="cmx:DNC_00110"/>
<evidence type="ECO:0000313" key="4">
    <source>
        <dbReference type="EMBL" id="AJR10127.1"/>
    </source>
</evidence>